<dbReference type="Gene3D" id="1.10.3290.10">
    <property type="entry name" value="Fido-like domain"/>
    <property type="match status" value="1"/>
</dbReference>
<comment type="catalytic activity">
    <reaction evidence="6">
        <text>L-threonyl-[protein] + ATP = 3-O-(5'-adenylyl)-L-threonyl-[protein] + diphosphate</text>
        <dbReference type="Rhea" id="RHEA:54292"/>
        <dbReference type="Rhea" id="RHEA-COMP:11060"/>
        <dbReference type="Rhea" id="RHEA-COMP:13847"/>
        <dbReference type="ChEBI" id="CHEBI:30013"/>
        <dbReference type="ChEBI" id="CHEBI:30616"/>
        <dbReference type="ChEBI" id="CHEBI:33019"/>
        <dbReference type="ChEBI" id="CHEBI:138113"/>
        <dbReference type="EC" id="2.7.7.108"/>
    </reaction>
</comment>
<evidence type="ECO:0000313" key="10">
    <source>
        <dbReference type="EMBL" id="SUV45445.1"/>
    </source>
</evidence>
<evidence type="ECO:0000256" key="8">
    <source>
        <dbReference type="SAM" id="MobiDB-lite"/>
    </source>
</evidence>
<dbReference type="InterPro" id="IPR036597">
    <property type="entry name" value="Fido-like_dom_sf"/>
</dbReference>
<evidence type="ECO:0000256" key="4">
    <source>
        <dbReference type="ARBA" id="ARBA00022840"/>
    </source>
</evidence>
<reference evidence="10 11" key="1">
    <citation type="submission" date="2018-06" db="EMBL/GenBank/DDBJ databases">
        <authorList>
            <consortium name="Pathogen Informatics"/>
            <person name="Doyle S."/>
        </authorList>
    </citation>
    <scope>NUCLEOTIDE SEQUENCE [LARGE SCALE GENOMIC DNA]</scope>
    <source>
        <strain evidence="10 11">NCTC12862</strain>
    </source>
</reference>
<evidence type="ECO:0000256" key="1">
    <source>
        <dbReference type="ARBA" id="ARBA00022679"/>
    </source>
</evidence>
<organism evidence="10 11">
    <name type="scientific">Bartonella doshiae</name>
    <dbReference type="NCBI Taxonomy" id="33044"/>
    <lineage>
        <taxon>Bacteria</taxon>
        <taxon>Pseudomonadati</taxon>
        <taxon>Pseudomonadota</taxon>
        <taxon>Alphaproteobacteria</taxon>
        <taxon>Hyphomicrobiales</taxon>
        <taxon>Bartonellaceae</taxon>
        <taxon>Bartonella</taxon>
    </lineage>
</organism>
<dbReference type="AlphaFoldDB" id="A0A380ZGZ4"/>
<evidence type="ECO:0000256" key="5">
    <source>
        <dbReference type="ARBA" id="ARBA00034531"/>
    </source>
</evidence>
<name>A0A380ZGZ4_BARDO</name>
<dbReference type="NCBIfam" id="NF033856">
    <property type="entry name" value="T4SS_effec_BID"/>
    <property type="match status" value="1"/>
</dbReference>
<keyword evidence="1 10" id="KW-0808">Transferase</keyword>
<dbReference type="PANTHER" id="PTHR39560:SF1">
    <property type="entry name" value="PROTEIN ADENYLYLTRANSFERASE FIC-RELATED"/>
    <property type="match status" value="1"/>
</dbReference>
<evidence type="ECO:0000259" key="9">
    <source>
        <dbReference type="PROSITE" id="PS51459"/>
    </source>
</evidence>
<evidence type="ECO:0000256" key="3">
    <source>
        <dbReference type="ARBA" id="ARBA00022741"/>
    </source>
</evidence>
<dbReference type="RefSeq" id="WP_004857315.1">
    <property type="nucleotide sequence ID" value="NZ_CACVBH010000010.1"/>
</dbReference>
<dbReference type="Pfam" id="PF18543">
    <property type="entry name" value="ID"/>
    <property type="match status" value="1"/>
</dbReference>
<feature type="domain" description="Fido" evidence="9">
    <location>
        <begin position="128"/>
        <end position="279"/>
    </location>
</feature>
<evidence type="ECO:0000256" key="2">
    <source>
        <dbReference type="ARBA" id="ARBA00022695"/>
    </source>
</evidence>
<dbReference type="Pfam" id="PF02661">
    <property type="entry name" value="Fic"/>
    <property type="match status" value="1"/>
</dbReference>
<gene>
    <name evidence="10" type="primary">fic_4</name>
    <name evidence="10" type="ORF">NCTC12862_01183</name>
</gene>
<dbReference type="GO" id="GO:0005524">
    <property type="term" value="F:ATP binding"/>
    <property type="evidence" value="ECO:0007669"/>
    <property type="project" value="UniProtKB-KW"/>
</dbReference>
<dbReference type="InterPro" id="IPR012340">
    <property type="entry name" value="NA-bd_OB-fold"/>
</dbReference>
<feature type="compositionally biased region" description="Basic and acidic residues" evidence="8">
    <location>
        <begin position="13"/>
        <end position="23"/>
    </location>
</feature>
<evidence type="ECO:0000256" key="6">
    <source>
        <dbReference type="ARBA" id="ARBA00047939"/>
    </source>
</evidence>
<dbReference type="PANTHER" id="PTHR39560">
    <property type="entry name" value="PROTEIN ADENYLYLTRANSFERASE FIC-RELATED"/>
    <property type="match status" value="1"/>
</dbReference>
<feature type="compositionally biased region" description="Low complexity" evidence="8">
    <location>
        <begin position="34"/>
        <end position="43"/>
    </location>
</feature>
<keyword evidence="4" id="KW-0067">ATP-binding</keyword>
<dbReference type="GO" id="GO:0051302">
    <property type="term" value="P:regulation of cell division"/>
    <property type="evidence" value="ECO:0007669"/>
    <property type="project" value="TreeGrafter"/>
</dbReference>
<dbReference type="OrthoDB" id="7926176at2"/>
<dbReference type="InterPro" id="IPR040548">
    <property type="entry name" value="BepA_ID"/>
</dbReference>
<dbReference type="Proteomes" id="UP000254950">
    <property type="component" value="Unassembled WGS sequence"/>
</dbReference>
<keyword evidence="2 10" id="KW-0548">Nucleotidyltransferase</keyword>
<dbReference type="EMBL" id="UFTF01000001">
    <property type="protein sequence ID" value="SUV45445.1"/>
    <property type="molecule type" value="Genomic_DNA"/>
</dbReference>
<dbReference type="GO" id="GO:0070733">
    <property type="term" value="F:AMPylase activity"/>
    <property type="evidence" value="ECO:0007669"/>
    <property type="project" value="UniProtKB-EC"/>
</dbReference>
<dbReference type="Gene3D" id="2.40.50.140">
    <property type="entry name" value="Nucleic acid-binding proteins"/>
    <property type="match status" value="1"/>
</dbReference>
<dbReference type="EC" id="2.7.7.108" evidence="5"/>
<evidence type="ECO:0000256" key="7">
    <source>
        <dbReference type="ARBA" id="ARBA00048696"/>
    </source>
</evidence>
<dbReference type="SUPFAM" id="SSF140931">
    <property type="entry name" value="Fic-like"/>
    <property type="match status" value="1"/>
</dbReference>
<comment type="catalytic activity">
    <reaction evidence="7">
        <text>L-tyrosyl-[protein] + ATP = O-(5'-adenylyl)-L-tyrosyl-[protein] + diphosphate</text>
        <dbReference type="Rhea" id="RHEA:54288"/>
        <dbReference type="Rhea" id="RHEA-COMP:10136"/>
        <dbReference type="Rhea" id="RHEA-COMP:13846"/>
        <dbReference type="ChEBI" id="CHEBI:30616"/>
        <dbReference type="ChEBI" id="CHEBI:33019"/>
        <dbReference type="ChEBI" id="CHEBI:46858"/>
        <dbReference type="ChEBI" id="CHEBI:83624"/>
        <dbReference type="EC" id="2.7.7.108"/>
    </reaction>
</comment>
<keyword evidence="3" id="KW-0547">Nucleotide-binding</keyword>
<protein>
    <recommendedName>
        <fullName evidence="5">protein adenylyltransferase</fullName>
        <ecNumber evidence="5">2.7.7.108</ecNumber>
    </recommendedName>
</protein>
<feature type="region of interest" description="Disordered" evidence="8">
    <location>
        <begin position="1"/>
        <end position="64"/>
    </location>
</feature>
<proteinExistence type="predicted"/>
<dbReference type="PROSITE" id="PS51459">
    <property type="entry name" value="FIDO"/>
    <property type="match status" value="1"/>
</dbReference>
<dbReference type="InterPro" id="IPR003812">
    <property type="entry name" value="Fido"/>
</dbReference>
<accession>A0A380ZGZ4</accession>
<evidence type="ECO:0000313" key="11">
    <source>
        <dbReference type="Proteomes" id="UP000254950"/>
    </source>
</evidence>
<sequence>MKKKHPSPSVAHLVKEFEKHHEQSAGPSLPPQSPSTIPTQQRPQKPPRARNTEQSSATTQKGETHYKTMHEYIYENKNVTALNFMYPYTTTLRNKYGTRDHKKFEIRCAHDVTQALINLRQEAPPQKLTSAYLLYLHHALFKNSFEWAGQTREKPFTFASGITAYMPEIKKANISFASGEKVQEGLKNLDKTLSEKNSLKGLTREEFVENAAEMMTQLNYTHPFIEGNGRTQQLFFEKLAEVAGHSLDFSLVTKERMKSANIAALKNGNSEEMKNLFEEISNPEKTLILKEFMNHMKKIGLETLRNRIVMTAKEGQTYTGFYRGSGENGFMLDANGTFIIGHKKDLRPEQIKALKIGDPLSFTAPTMQESQEILIAKEIKAPLSKEELIEKIKNNAPLQERKKKIASLSKYVYGKPSIILNRIEKIYENPAAGEELLGQMAHAPRSIAKLAGFGISYLKTNARARAEENLLPLFQSIDRYIEAVEQTKKDILECHSAEQKRCDKTIRRPGQWIQTLYPLSKEQRKAILSKSPELRAEITIYSRELNERLSADEHQAIKENNFNTLAKSLGTSENNAKKIIDVVKNTQKIQEDIEPIYFIHREFNEHTARNIKQTVRKSYHKTFAVAHASTSQAGEIRASILQKQKIQNAQLDKAERQQTIR</sequence>
<feature type="compositionally biased region" description="Polar residues" evidence="8">
    <location>
        <begin position="52"/>
        <end position="61"/>
    </location>
</feature>